<dbReference type="OrthoDB" id="4327547at2"/>
<reference evidence="2" key="1">
    <citation type="submission" date="2019-10" db="EMBL/GenBank/DDBJ databases">
        <title>Streptomyces sp. nov., a novel actinobacterium isolated from alkaline environment.</title>
        <authorList>
            <person name="Golinska P."/>
        </authorList>
    </citation>
    <scope>NUCLEOTIDE SEQUENCE</scope>
    <source>
        <strain evidence="2">IF17</strain>
    </source>
</reference>
<dbReference type="RefSeq" id="WP_153427504.1">
    <property type="nucleotide sequence ID" value="NZ_VJYJ02001361.1"/>
</dbReference>
<evidence type="ECO:0008006" key="3">
    <source>
        <dbReference type="Google" id="ProtNLM"/>
    </source>
</evidence>
<dbReference type="AlphaFoldDB" id="A0A646IHN4"/>
<evidence type="ECO:0000256" key="1">
    <source>
        <dbReference type="SAM" id="Phobius"/>
    </source>
</evidence>
<keyword evidence="1" id="KW-0472">Membrane</keyword>
<accession>A0A646IHN4</accession>
<comment type="caution">
    <text evidence="2">The sequence shown here is derived from an EMBL/GenBank/DDBJ whole genome shotgun (WGS) entry which is preliminary data.</text>
</comment>
<evidence type="ECO:0000313" key="2">
    <source>
        <dbReference type="EMBL" id="MQS10249.1"/>
    </source>
</evidence>
<feature type="transmembrane region" description="Helical" evidence="1">
    <location>
        <begin position="27"/>
        <end position="48"/>
    </location>
</feature>
<dbReference type="EMBL" id="VJYJ02001361">
    <property type="protein sequence ID" value="MQS10249.1"/>
    <property type="molecule type" value="Genomic_DNA"/>
</dbReference>
<feature type="transmembrane region" description="Helical" evidence="1">
    <location>
        <begin position="54"/>
        <end position="75"/>
    </location>
</feature>
<sequence length="174" mass="18824">MRAVEVTGPITGRDLWDGMWARRGMRAVRWGTAAVVVAGVCGILLALFLPDREWVRGAGLLGTGILAGAAVGWAADRLRLRRLHARVAARGECRLRIHEGGIEAGDALSSFTTGWEDFPHRTETGRCLVLLGSRGMSAPVVVIPKRLFASPEEIEGARRLLARHTAPLTRADRG</sequence>
<organism evidence="2">
    <name type="scientific">Streptomyces alkaliphilus</name>
    <dbReference type="NCBI Taxonomy" id="1472722"/>
    <lineage>
        <taxon>Bacteria</taxon>
        <taxon>Bacillati</taxon>
        <taxon>Actinomycetota</taxon>
        <taxon>Actinomycetes</taxon>
        <taxon>Kitasatosporales</taxon>
        <taxon>Streptomycetaceae</taxon>
        <taxon>Streptomyces</taxon>
    </lineage>
</organism>
<protein>
    <recommendedName>
        <fullName evidence="3">YcxB family protein</fullName>
    </recommendedName>
</protein>
<keyword evidence="1" id="KW-0812">Transmembrane</keyword>
<proteinExistence type="predicted"/>
<gene>
    <name evidence="2" type="ORF">FNX48_024695</name>
</gene>
<dbReference type="Proteomes" id="UP000315516">
    <property type="component" value="Unassembled WGS sequence"/>
</dbReference>
<keyword evidence="1" id="KW-1133">Transmembrane helix</keyword>
<name>A0A646IHN4_9ACTN</name>